<keyword evidence="3" id="KW-0520">NAD</keyword>
<dbReference type="Proteomes" id="UP000043699">
    <property type="component" value="Unassembled WGS sequence"/>
</dbReference>
<dbReference type="EMBL" id="CCXS01000001">
    <property type="protein sequence ID" value="CEG23771.1"/>
    <property type="molecule type" value="Genomic_DNA"/>
</dbReference>
<keyword evidence="6" id="KW-1185">Reference proteome</keyword>
<dbReference type="STRING" id="1499687.BN1080_02776"/>
<dbReference type="PANTHER" id="PTHR24321:SF8">
    <property type="entry name" value="ESTRADIOL 17-BETA-DEHYDROGENASE 8-RELATED"/>
    <property type="match status" value="1"/>
</dbReference>
<dbReference type="FunFam" id="3.40.50.720:FF:000084">
    <property type="entry name" value="Short-chain dehydrogenase reductase"/>
    <property type="match status" value="1"/>
</dbReference>
<evidence type="ECO:0000256" key="3">
    <source>
        <dbReference type="ARBA" id="ARBA00023027"/>
    </source>
</evidence>
<proteinExistence type="inferred from homology"/>
<dbReference type="OrthoDB" id="306388at2"/>
<organism evidence="5 6">
    <name type="scientific">Planococcus massiliensis</name>
    <dbReference type="NCBI Taxonomy" id="1499687"/>
    <lineage>
        <taxon>Bacteria</taxon>
        <taxon>Bacillati</taxon>
        <taxon>Bacillota</taxon>
        <taxon>Bacilli</taxon>
        <taxon>Bacillales</taxon>
        <taxon>Caryophanaceae</taxon>
        <taxon>Planococcus</taxon>
    </lineage>
</organism>
<dbReference type="GO" id="GO:0016491">
    <property type="term" value="F:oxidoreductase activity"/>
    <property type="evidence" value="ECO:0007669"/>
    <property type="project" value="UniProtKB-KW"/>
</dbReference>
<evidence type="ECO:0000313" key="5">
    <source>
        <dbReference type="EMBL" id="CEG23771.1"/>
    </source>
</evidence>
<dbReference type="SUPFAM" id="SSF51735">
    <property type="entry name" value="NAD(P)-binding Rossmann-fold domains"/>
    <property type="match status" value="1"/>
</dbReference>
<evidence type="ECO:0000313" key="6">
    <source>
        <dbReference type="Proteomes" id="UP000043699"/>
    </source>
</evidence>
<sequence length="260" mass="27595">MINYNDKVVIITGGGSGLGRAAALSIAQQGGKLVLVDMNQNGLEDTKKQILAAAPEAQVELVEANVTNEEEVKNYVQFTIDKFGKIDGFFNNAGIEGKQNLTEDFGSDEFEKVVSVNLNGVFYGMKHVLKVMKEQGYGSIVNTASVGGIRGVGNQSGYAASKHGVVGLTRNSGIEYGQFGVSINAIAPGAIMTPMVEGSLKQMAGDNWEAAGKEFVSVNPMKRFGKPEEVGNLVAFLLSDAAKFINATVIPIDGGQSYKY</sequence>
<dbReference type="NCBIfam" id="NF005559">
    <property type="entry name" value="PRK07231.1"/>
    <property type="match status" value="1"/>
</dbReference>
<feature type="domain" description="Ketoreductase" evidence="4">
    <location>
        <begin position="7"/>
        <end position="189"/>
    </location>
</feature>
<dbReference type="InterPro" id="IPR036291">
    <property type="entry name" value="NAD(P)-bd_dom_sf"/>
</dbReference>
<dbReference type="GO" id="GO:0008206">
    <property type="term" value="P:bile acid metabolic process"/>
    <property type="evidence" value="ECO:0007669"/>
    <property type="project" value="UniProtKB-ARBA"/>
</dbReference>
<dbReference type="InterPro" id="IPR002347">
    <property type="entry name" value="SDR_fam"/>
</dbReference>
<evidence type="ECO:0000256" key="1">
    <source>
        <dbReference type="ARBA" id="ARBA00006484"/>
    </source>
</evidence>
<dbReference type="InterPro" id="IPR057326">
    <property type="entry name" value="KR_dom"/>
</dbReference>
<accession>A0A098ER49</accession>
<dbReference type="Pfam" id="PF13561">
    <property type="entry name" value="adh_short_C2"/>
    <property type="match status" value="1"/>
</dbReference>
<evidence type="ECO:0000259" key="4">
    <source>
        <dbReference type="SMART" id="SM00822"/>
    </source>
</evidence>
<dbReference type="RefSeq" id="WP_052652719.1">
    <property type="nucleotide sequence ID" value="NZ_CCXS01000001.1"/>
</dbReference>
<dbReference type="SMART" id="SM00822">
    <property type="entry name" value="PKS_KR"/>
    <property type="match status" value="1"/>
</dbReference>
<protein>
    <submittedName>
        <fullName evidence="5">Levodione reductase</fullName>
    </submittedName>
</protein>
<evidence type="ECO:0000256" key="2">
    <source>
        <dbReference type="ARBA" id="ARBA00023002"/>
    </source>
</evidence>
<dbReference type="Gene3D" id="3.40.50.720">
    <property type="entry name" value="NAD(P)-binding Rossmann-like Domain"/>
    <property type="match status" value="1"/>
</dbReference>
<keyword evidence="2" id="KW-0560">Oxidoreductase</keyword>
<dbReference type="PRINTS" id="PR00080">
    <property type="entry name" value="SDRFAMILY"/>
</dbReference>
<dbReference type="PRINTS" id="PR00081">
    <property type="entry name" value="GDHRDH"/>
</dbReference>
<comment type="similarity">
    <text evidence="1">Belongs to the short-chain dehydrogenases/reductases (SDR) family.</text>
</comment>
<gene>
    <name evidence="5" type="primary">lvr_3</name>
    <name evidence="5" type="ORF">BN1080_02776</name>
</gene>
<dbReference type="PANTHER" id="PTHR24321">
    <property type="entry name" value="DEHYDROGENASES, SHORT CHAIN"/>
    <property type="match status" value="1"/>
</dbReference>
<reference evidence="5 6" key="1">
    <citation type="submission" date="2014-09" db="EMBL/GenBank/DDBJ databases">
        <authorList>
            <person name="Urmite Genomes Urmite Genomes"/>
        </authorList>
    </citation>
    <scope>NUCLEOTIDE SEQUENCE [LARGE SCALE GENOMIC DNA]</scope>
    <source>
        <strain evidence="5 6">ES2</strain>
    </source>
</reference>
<dbReference type="AlphaFoldDB" id="A0A098ER49"/>
<name>A0A098ER49_9BACL</name>